<dbReference type="Gene3D" id="2.10.25.10">
    <property type="entry name" value="Laminin"/>
    <property type="match status" value="1"/>
</dbReference>
<dbReference type="AlphaFoldDB" id="A0A1B6M8M9"/>
<protein>
    <recommendedName>
        <fullName evidence="3">Cadherin domain-containing protein</fullName>
    </recommendedName>
</protein>
<keyword evidence="2" id="KW-0472">Membrane</keyword>
<evidence type="ECO:0000259" key="3">
    <source>
        <dbReference type="PROSITE" id="PS50268"/>
    </source>
</evidence>
<proteinExistence type="predicted"/>
<keyword evidence="2" id="KW-1133">Transmembrane helix</keyword>
<dbReference type="PROSITE" id="PS00022">
    <property type="entry name" value="EGF_1"/>
    <property type="match status" value="1"/>
</dbReference>
<name>A0A1B6M8M9_9HEMI</name>
<dbReference type="GO" id="GO:0007156">
    <property type="term" value="P:homophilic cell adhesion via plasma membrane adhesion molecules"/>
    <property type="evidence" value="ECO:0007669"/>
    <property type="project" value="InterPro"/>
</dbReference>
<sequence>WIYIKVVEPSKYPPTLAPLRVWVGVYEHQWQGGDLGHMTASDLDPYDKLEFSVTANPLFAIDPRLGVLKARGSLAPGVYSVNVSVTDGKFSTSGSVSVTVELLLQDMLQSSIYIRLASLMRQETLVARLPVFLSTLKSAFLRDVSLISIQDIPNSTIGVLIAVAGGADLVVVQEVMASTGLLGTTPQCDCKNGGVCQRQLQMMPERTNLFSAPGLTFVTPGHSLAYYCICSMGYAGEHCEEVKCQCPPLQVCVPQRVGFACMPPCSTNQTCPPSMTSSITWSDVVTYLLTSVGILVAICALAVYRKYRSSSGGREYGSWGKHNCYIKKKTKLSNLEASQKPPIYTGSPNNGTISRNNLEPASGVTLESEAIPLDYLRNINPVMKMENDIVQGHSSAPDLATCHAPDSFVPEDPARELAALDERLSQEVIEYGFPPPEVAQSLPEQTEISL</sequence>
<keyword evidence="1" id="KW-0106">Calcium</keyword>
<feature type="non-terminal residue" evidence="4">
    <location>
        <position position="1"/>
    </location>
</feature>
<evidence type="ECO:0000313" key="4">
    <source>
        <dbReference type="EMBL" id="JAT32261.1"/>
    </source>
</evidence>
<dbReference type="GO" id="GO:0005509">
    <property type="term" value="F:calcium ion binding"/>
    <property type="evidence" value="ECO:0007669"/>
    <property type="project" value="UniProtKB-UniRule"/>
</dbReference>
<dbReference type="Gene3D" id="2.60.40.60">
    <property type="entry name" value="Cadherins"/>
    <property type="match status" value="1"/>
</dbReference>
<evidence type="ECO:0000256" key="1">
    <source>
        <dbReference type="PROSITE-ProRule" id="PRU00043"/>
    </source>
</evidence>
<keyword evidence="2" id="KW-0812">Transmembrane</keyword>
<dbReference type="InterPro" id="IPR015919">
    <property type="entry name" value="Cadherin-like_sf"/>
</dbReference>
<feature type="domain" description="Cadherin" evidence="3">
    <location>
        <begin position="25"/>
        <end position="132"/>
    </location>
</feature>
<dbReference type="SUPFAM" id="SSF49313">
    <property type="entry name" value="Cadherin-like"/>
    <property type="match status" value="1"/>
</dbReference>
<dbReference type="CDD" id="cd11304">
    <property type="entry name" value="Cadherin_repeat"/>
    <property type="match status" value="1"/>
</dbReference>
<dbReference type="PROSITE" id="PS50268">
    <property type="entry name" value="CADHERIN_2"/>
    <property type="match status" value="1"/>
</dbReference>
<dbReference type="GO" id="GO:0007163">
    <property type="term" value="P:establishment or maintenance of cell polarity"/>
    <property type="evidence" value="ECO:0007669"/>
    <property type="project" value="UniProtKB-ARBA"/>
</dbReference>
<accession>A0A1B6M8M9</accession>
<dbReference type="PROSITE" id="PS01186">
    <property type="entry name" value="EGF_2"/>
    <property type="match status" value="1"/>
</dbReference>
<organism evidence="4">
    <name type="scientific">Graphocephala atropunctata</name>
    <dbReference type="NCBI Taxonomy" id="36148"/>
    <lineage>
        <taxon>Eukaryota</taxon>
        <taxon>Metazoa</taxon>
        <taxon>Ecdysozoa</taxon>
        <taxon>Arthropoda</taxon>
        <taxon>Hexapoda</taxon>
        <taxon>Insecta</taxon>
        <taxon>Pterygota</taxon>
        <taxon>Neoptera</taxon>
        <taxon>Paraneoptera</taxon>
        <taxon>Hemiptera</taxon>
        <taxon>Auchenorrhyncha</taxon>
        <taxon>Membracoidea</taxon>
        <taxon>Cicadellidae</taxon>
        <taxon>Cicadellinae</taxon>
        <taxon>Cicadellini</taxon>
        <taxon>Graphocephala</taxon>
    </lineage>
</organism>
<dbReference type="EMBL" id="GEBQ01007716">
    <property type="protein sequence ID" value="JAT32261.1"/>
    <property type="molecule type" value="Transcribed_RNA"/>
</dbReference>
<feature type="transmembrane region" description="Helical" evidence="2">
    <location>
        <begin position="284"/>
        <end position="304"/>
    </location>
</feature>
<reference evidence="4" key="1">
    <citation type="submission" date="2015-11" db="EMBL/GenBank/DDBJ databases">
        <title>De novo transcriptome assembly of four potential Pierce s Disease insect vectors from Arizona vineyards.</title>
        <authorList>
            <person name="Tassone E.E."/>
        </authorList>
    </citation>
    <scope>NUCLEOTIDE SEQUENCE</scope>
</reference>
<dbReference type="GO" id="GO:0048513">
    <property type="term" value="P:animal organ development"/>
    <property type="evidence" value="ECO:0007669"/>
    <property type="project" value="UniProtKB-ARBA"/>
</dbReference>
<gene>
    <name evidence="4" type="ORF">g.51026</name>
</gene>
<dbReference type="GO" id="GO:0001736">
    <property type="term" value="P:establishment of planar polarity"/>
    <property type="evidence" value="ECO:0007669"/>
    <property type="project" value="UniProtKB-ARBA"/>
</dbReference>
<dbReference type="GO" id="GO:0016020">
    <property type="term" value="C:membrane"/>
    <property type="evidence" value="ECO:0007669"/>
    <property type="project" value="InterPro"/>
</dbReference>
<evidence type="ECO:0000256" key="2">
    <source>
        <dbReference type="SAM" id="Phobius"/>
    </source>
</evidence>
<dbReference type="InterPro" id="IPR002126">
    <property type="entry name" value="Cadherin-like_dom"/>
</dbReference>
<dbReference type="InterPro" id="IPR000742">
    <property type="entry name" value="EGF"/>
</dbReference>